<accession>A0A1E5C8C5</accession>
<dbReference type="Gene3D" id="3.40.50.2000">
    <property type="entry name" value="Glycogen Phosphorylase B"/>
    <property type="match status" value="2"/>
</dbReference>
<dbReference type="PANTHER" id="PTHR12526">
    <property type="entry name" value="GLYCOSYLTRANSFERASE"/>
    <property type="match status" value="1"/>
</dbReference>
<dbReference type="AlphaFoldDB" id="A0A1E5C8C5"/>
<dbReference type="SUPFAM" id="SSF53756">
    <property type="entry name" value="UDP-Glycosyltransferase/glycogen phosphorylase"/>
    <property type="match status" value="1"/>
</dbReference>
<dbReference type="PANTHER" id="PTHR12526:SF640">
    <property type="entry name" value="COLANIC ACID BIOSYNTHESIS GLYCOSYLTRANSFERASE WCAL-RELATED"/>
    <property type="match status" value="1"/>
</dbReference>
<protein>
    <recommendedName>
        <fullName evidence="5">Glycosyltransferase subfamily 4-like N-terminal domain-containing protein</fullName>
    </recommendedName>
</protein>
<evidence type="ECO:0000256" key="3">
    <source>
        <dbReference type="ARBA" id="ARBA00022679"/>
    </source>
</evidence>
<dbReference type="Pfam" id="PF13692">
    <property type="entry name" value="Glyco_trans_1_4"/>
    <property type="match status" value="1"/>
</dbReference>
<evidence type="ECO:0000256" key="1">
    <source>
        <dbReference type="ARBA" id="ARBA00009481"/>
    </source>
</evidence>
<gene>
    <name evidence="6" type="ORF">A1OK_08345</name>
</gene>
<dbReference type="InterPro" id="IPR028098">
    <property type="entry name" value="Glyco_trans_4-like_N"/>
</dbReference>
<organism evidence="6 7">
    <name type="scientific">Enterovibrio norvegicus FF-454</name>
    <dbReference type="NCBI Taxonomy" id="1185651"/>
    <lineage>
        <taxon>Bacteria</taxon>
        <taxon>Pseudomonadati</taxon>
        <taxon>Pseudomonadota</taxon>
        <taxon>Gammaproteobacteria</taxon>
        <taxon>Vibrionales</taxon>
        <taxon>Vibrionaceae</taxon>
        <taxon>Enterovibrio</taxon>
    </lineage>
</organism>
<feature type="region of interest" description="Disordered" evidence="4">
    <location>
        <begin position="386"/>
        <end position="410"/>
    </location>
</feature>
<name>A0A1E5C8C5_9GAMM</name>
<dbReference type="EMBL" id="AJWN02000043">
    <property type="protein sequence ID" value="OEE61758.1"/>
    <property type="molecule type" value="Genomic_DNA"/>
</dbReference>
<evidence type="ECO:0000313" key="6">
    <source>
        <dbReference type="EMBL" id="OEE61758.1"/>
    </source>
</evidence>
<dbReference type="Pfam" id="PF13579">
    <property type="entry name" value="Glyco_trans_4_4"/>
    <property type="match status" value="1"/>
</dbReference>
<comment type="caution">
    <text evidence="6">The sequence shown here is derived from an EMBL/GenBank/DDBJ whole genome shotgun (WGS) entry which is preliminary data.</text>
</comment>
<proteinExistence type="inferred from homology"/>
<evidence type="ECO:0000256" key="4">
    <source>
        <dbReference type="SAM" id="MobiDB-lite"/>
    </source>
</evidence>
<feature type="domain" description="Glycosyltransferase subfamily 4-like N-terminal" evidence="5">
    <location>
        <begin position="72"/>
        <end position="174"/>
    </location>
</feature>
<keyword evidence="7" id="KW-1185">Reference proteome</keyword>
<reference evidence="6 7" key="1">
    <citation type="journal article" date="2012" name="Science">
        <title>Ecological populations of bacteria act as socially cohesive units of antibiotic production and resistance.</title>
        <authorList>
            <person name="Cordero O.X."/>
            <person name="Wildschutte H."/>
            <person name="Kirkup B."/>
            <person name="Proehl S."/>
            <person name="Ngo L."/>
            <person name="Hussain F."/>
            <person name="Le Roux F."/>
            <person name="Mincer T."/>
            <person name="Polz M.F."/>
        </authorList>
    </citation>
    <scope>NUCLEOTIDE SEQUENCE [LARGE SCALE GENOMIC DNA]</scope>
    <source>
        <strain evidence="6 7">FF-454</strain>
    </source>
</reference>
<sequence length="410" mass="47181">MVSVRLQPLHICHVVSSLSDAMQNDQVFSNIRHFPQPYFEHTLIVLKKSKILSAQTLPHHASCLELDLKGSLPRRLRECHKALVALKPHVCQTYGDKTFPIQWVARRQNVPVKLHMYQNSVGKIKGLNAWFRQWMHRTLSYSSDFVIAQSDTDKAWLNQVAHIPKDKLKLIRCGVDSRKYCPSLKVIDTNVTNHFVGTVPVPTHRFVIGVDVSGQRKSELDAFFDEYFAACMRSPTFKQQTLLLVSGNSPHLNRLRRGFEVKNVAEEQIRFCGHLKDKYVFHTHIDVFVCLHPEQHDTSVLEAMSMGLPIASHRTDSEYADVDHPLYWSTDSETNMLQDQLLELFSDNNKRLKIGRAARRYIQDFHCQPTYHSRFGMLYDLAHSPLKAEGSTSSPRPNPRPTQPHPKNFQ</sequence>
<evidence type="ECO:0000259" key="5">
    <source>
        <dbReference type="Pfam" id="PF13579"/>
    </source>
</evidence>
<evidence type="ECO:0000256" key="2">
    <source>
        <dbReference type="ARBA" id="ARBA00022676"/>
    </source>
</evidence>
<dbReference type="Proteomes" id="UP000095039">
    <property type="component" value="Unassembled WGS sequence"/>
</dbReference>
<keyword evidence="2" id="KW-0328">Glycosyltransferase</keyword>
<dbReference type="GO" id="GO:0016757">
    <property type="term" value="F:glycosyltransferase activity"/>
    <property type="evidence" value="ECO:0007669"/>
    <property type="project" value="UniProtKB-KW"/>
</dbReference>
<evidence type="ECO:0000313" key="7">
    <source>
        <dbReference type="Proteomes" id="UP000095039"/>
    </source>
</evidence>
<keyword evidence="3" id="KW-0808">Transferase</keyword>
<comment type="similarity">
    <text evidence="1">Belongs to the glycosyltransferase group 1 family. Glycosyltransferase 4 subfamily.</text>
</comment>